<dbReference type="SMART" id="SM01218">
    <property type="entry name" value="FoP_duplication"/>
    <property type="match status" value="1"/>
</dbReference>
<dbReference type="EMBL" id="FN656135">
    <property type="protein sequence ID" value="CBY40837.1"/>
    <property type="molecule type" value="Genomic_DNA"/>
</dbReference>
<evidence type="ECO:0000256" key="1">
    <source>
        <dbReference type="ARBA" id="ARBA00022884"/>
    </source>
</evidence>
<evidence type="ECO:0000313" key="4">
    <source>
        <dbReference type="EMBL" id="CBY40837.1"/>
    </source>
</evidence>
<sequence length="144" mass="16250">MTPKAAAAIIRQSQNMIKDIDRQLNDLNAGKSKQVNKAQPKNQRKQAAKKKNNLAKLVGYNQGSNPQKQQKQKNNQKASGSKTGKVQKTPPKNQKKKINQSQKKKQVKEAPKSQEQLDMELAQYMQKTKGGLDAELDCYMSQER</sequence>
<organism evidence="4">
    <name type="scientific">Oikopleura dioica</name>
    <name type="common">Tunicate</name>
    <dbReference type="NCBI Taxonomy" id="34765"/>
    <lineage>
        <taxon>Eukaryota</taxon>
        <taxon>Metazoa</taxon>
        <taxon>Chordata</taxon>
        <taxon>Tunicata</taxon>
        <taxon>Appendicularia</taxon>
        <taxon>Copelata</taxon>
        <taxon>Oikopleuridae</taxon>
        <taxon>Oikopleura</taxon>
    </lineage>
</organism>
<dbReference type="GO" id="GO:0003723">
    <property type="term" value="F:RNA binding"/>
    <property type="evidence" value="ECO:0007669"/>
    <property type="project" value="UniProtKB-KW"/>
</dbReference>
<dbReference type="InterPro" id="IPR025715">
    <property type="entry name" value="FoP_C"/>
</dbReference>
<gene>
    <name evidence="4" type="ORF">GSOID_T00022875001</name>
</gene>
<protein>
    <recommendedName>
        <fullName evidence="3">Chromatin target of PRMT1 protein C-terminal domain-containing protein</fullName>
    </recommendedName>
</protein>
<feature type="compositionally biased region" description="Basic residues" evidence="2">
    <location>
        <begin position="93"/>
        <end position="106"/>
    </location>
</feature>
<feature type="non-terminal residue" evidence="4">
    <location>
        <position position="144"/>
    </location>
</feature>
<evidence type="ECO:0000256" key="2">
    <source>
        <dbReference type="SAM" id="MobiDB-lite"/>
    </source>
</evidence>
<dbReference type="AlphaFoldDB" id="E4YZF9"/>
<accession>E4YZF9</accession>
<evidence type="ECO:0000259" key="3">
    <source>
        <dbReference type="SMART" id="SM01218"/>
    </source>
</evidence>
<feature type="domain" description="Chromatin target of PRMT1 protein C-terminal" evidence="3">
    <location>
        <begin position="44"/>
        <end position="144"/>
    </location>
</feature>
<dbReference type="Proteomes" id="UP000011014">
    <property type="component" value="Unassembled WGS sequence"/>
</dbReference>
<feature type="compositionally biased region" description="Basic residues" evidence="2">
    <location>
        <begin position="42"/>
        <end position="53"/>
    </location>
</feature>
<feature type="region of interest" description="Disordered" evidence="2">
    <location>
        <begin position="24"/>
        <end position="117"/>
    </location>
</feature>
<reference evidence="4" key="1">
    <citation type="journal article" date="2010" name="Science">
        <title>Plasticity of animal genome architecture unmasked by rapid evolution of a pelagic tunicate.</title>
        <authorList>
            <person name="Denoeud F."/>
            <person name="Henriet S."/>
            <person name="Mungpakdee S."/>
            <person name="Aury J.M."/>
            <person name="Da Silva C."/>
            <person name="Brinkmann H."/>
            <person name="Mikhaleva J."/>
            <person name="Olsen L.C."/>
            <person name="Jubin C."/>
            <person name="Canestro C."/>
            <person name="Bouquet J.M."/>
            <person name="Danks G."/>
            <person name="Poulain J."/>
            <person name="Campsteijn C."/>
            <person name="Adamski M."/>
            <person name="Cross I."/>
            <person name="Yadetie F."/>
            <person name="Muffato M."/>
            <person name="Louis A."/>
            <person name="Butcher S."/>
            <person name="Tsagkogeorga G."/>
            <person name="Konrad A."/>
            <person name="Singh S."/>
            <person name="Jensen M.F."/>
            <person name="Cong E.H."/>
            <person name="Eikeseth-Otteraa H."/>
            <person name="Noel B."/>
            <person name="Anthouard V."/>
            <person name="Porcel B.M."/>
            <person name="Kachouri-Lafond R."/>
            <person name="Nishino A."/>
            <person name="Ugolini M."/>
            <person name="Chourrout P."/>
            <person name="Nishida H."/>
            <person name="Aasland R."/>
            <person name="Huzurbazar S."/>
            <person name="Westhof E."/>
            <person name="Delsuc F."/>
            <person name="Lehrach H."/>
            <person name="Reinhardt R."/>
            <person name="Weissenbach J."/>
            <person name="Roy S.W."/>
            <person name="Artiguenave F."/>
            <person name="Postlethwait J.H."/>
            <person name="Manak J.R."/>
            <person name="Thompson E.M."/>
            <person name="Jaillon O."/>
            <person name="Du Pasquier L."/>
            <person name="Boudinot P."/>
            <person name="Liberles D.A."/>
            <person name="Volff J.N."/>
            <person name="Philippe H."/>
            <person name="Lenhard B."/>
            <person name="Roest Crollius H."/>
            <person name="Wincker P."/>
            <person name="Chourrout D."/>
        </authorList>
    </citation>
    <scope>NUCLEOTIDE SEQUENCE [LARGE SCALE GENOMIC DNA]</scope>
</reference>
<proteinExistence type="predicted"/>
<feature type="compositionally biased region" description="Low complexity" evidence="2">
    <location>
        <begin position="61"/>
        <end position="77"/>
    </location>
</feature>
<keyword evidence="1" id="KW-0694">RNA-binding</keyword>
<name>E4YZF9_OIKDI</name>
<dbReference type="Pfam" id="PF13865">
    <property type="entry name" value="FoP_duplication"/>
    <property type="match status" value="1"/>
</dbReference>